<evidence type="ECO:0000313" key="2">
    <source>
        <dbReference type="EMBL" id="KAL0129846.1"/>
    </source>
</evidence>
<feature type="compositionally biased region" description="Polar residues" evidence="1">
    <location>
        <begin position="180"/>
        <end position="193"/>
    </location>
</feature>
<organism evidence="2 3">
    <name type="scientific">Cardiocondyla obscurior</name>
    <dbReference type="NCBI Taxonomy" id="286306"/>
    <lineage>
        <taxon>Eukaryota</taxon>
        <taxon>Metazoa</taxon>
        <taxon>Ecdysozoa</taxon>
        <taxon>Arthropoda</taxon>
        <taxon>Hexapoda</taxon>
        <taxon>Insecta</taxon>
        <taxon>Pterygota</taxon>
        <taxon>Neoptera</taxon>
        <taxon>Endopterygota</taxon>
        <taxon>Hymenoptera</taxon>
        <taxon>Apocrita</taxon>
        <taxon>Aculeata</taxon>
        <taxon>Formicoidea</taxon>
        <taxon>Formicidae</taxon>
        <taxon>Myrmicinae</taxon>
        <taxon>Cardiocondyla</taxon>
    </lineage>
</organism>
<keyword evidence="3" id="KW-1185">Reference proteome</keyword>
<sequence length="286" mass="32451">MSISRTKEQEKQEKARTRIQCVRCGMNELSRRRRRDAGLPQLTAETFAASTDERVSGETGKKTRATKQEAAAGQYGGDRLEFRVGRRSRPLRPSPNPRPRPTLAESLRLHLRFFLCSPPSTPHSRSSPAPRVIRTHNRSLGNLAPRVPVSRTENRGPAGNCSPESVSGSERELRADESGPESSSRGLITQPNWRTGEPRKSEEERRIAVEGGRDGRREESPRAFGPCLSSSFVPKLRLFSWPSFSRFVHPWVQNCERKSERMNERKRVNQSRAGKRTKHTEEEEES</sequence>
<reference evidence="2 3" key="1">
    <citation type="submission" date="2023-03" db="EMBL/GenBank/DDBJ databases">
        <title>High recombination rates correlate with genetic variation in Cardiocondyla obscurior ants.</title>
        <authorList>
            <person name="Errbii M."/>
        </authorList>
    </citation>
    <scope>NUCLEOTIDE SEQUENCE [LARGE SCALE GENOMIC DNA]</scope>
    <source>
        <strain evidence="2">Alpha-2009</strain>
        <tissue evidence="2">Whole body</tissue>
    </source>
</reference>
<dbReference type="EMBL" id="JADYXP020000002">
    <property type="protein sequence ID" value="KAL0129846.1"/>
    <property type="molecule type" value="Genomic_DNA"/>
</dbReference>
<name>A0AAW2GRH2_9HYME</name>
<feature type="compositionally biased region" description="Basic and acidic residues" evidence="1">
    <location>
        <begin position="51"/>
        <end position="61"/>
    </location>
</feature>
<comment type="caution">
    <text evidence="2">The sequence shown here is derived from an EMBL/GenBank/DDBJ whole genome shotgun (WGS) entry which is preliminary data.</text>
</comment>
<evidence type="ECO:0000256" key="1">
    <source>
        <dbReference type="SAM" id="MobiDB-lite"/>
    </source>
</evidence>
<feature type="compositionally biased region" description="Basic and acidic residues" evidence="1">
    <location>
        <begin position="196"/>
        <end position="221"/>
    </location>
</feature>
<feature type="region of interest" description="Disordered" evidence="1">
    <location>
        <begin position="119"/>
        <end position="227"/>
    </location>
</feature>
<gene>
    <name evidence="2" type="ORF">PUN28_001836</name>
</gene>
<feature type="region of interest" description="Disordered" evidence="1">
    <location>
        <begin position="29"/>
        <end position="77"/>
    </location>
</feature>
<evidence type="ECO:0000313" key="3">
    <source>
        <dbReference type="Proteomes" id="UP001430953"/>
    </source>
</evidence>
<protein>
    <submittedName>
        <fullName evidence="2">Uncharacterized protein</fullName>
    </submittedName>
</protein>
<dbReference type="Proteomes" id="UP001430953">
    <property type="component" value="Unassembled WGS sequence"/>
</dbReference>
<feature type="compositionally biased region" description="Basic and acidic residues" evidence="1">
    <location>
        <begin position="256"/>
        <end position="267"/>
    </location>
</feature>
<dbReference type="AlphaFoldDB" id="A0AAW2GRH2"/>
<accession>A0AAW2GRH2</accession>
<feature type="region of interest" description="Disordered" evidence="1">
    <location>
        <begin position="256"/>
        <end position="286"/>
    </location>
</feature>
<proteinExistence type="predicted"/>